<evidence type="ECO:0000256" key="2">
    <source>
        <dbReference type="ARBA" id="ARBA00022692"/>
    </source>
</evidence>
<keyword evidence="4" id="KW-0472">Membrane</keyword>
<feature type="compositionally biased region" description="Pro residues" evidence="5">
    <location>
        <begin position="70"/>
        <end position="86"/>
    </location>
</feature>
<proteinExistence type="predicted"/>
<dbReference type="NCBIfam" id="TIGR01352">
    <property type="entry name" value="tonB_Cterm"/>
    <property type="match status" value="1"/>
</dbReference>
<dbReference type="EMBL" id="CADCUX010000142">
    <property type="protein sequence ID" value="CAA9394409.1"/>
    <property type="molecule type" value="Genomic_DNA"/>
</dbReference>
<evidence type="ECO:0000256" key="1">
    <source>
        <dbReference type="ARBA" id="ARBA00004167"/>
    </source>
</evidence>
<dbReference type="InterPro" id="IPR037682">
    <property type="entry name" value="TonB_C"/>
</dbReference>
<sequence length="316" mass="35292">MLAARERPEFMPPPEPGLVRSIGIAVLAHVVLVLALSWGIKWKSDNVIAVEAELWSNTVQQAAPRAPEVVVPPPPPPQPVAQPQPDPQREAEIALERDRQAQAEARAREEEAERQRQRAERQREELAQKQEQARRAAEARREEQAKAEARQREEQAKAEQRKREEAAKADERRREEQAKAAREKQEEARREAIRKENMDRMLANANSGAVRQATGSAMQSSGPSANYAGRLSALFQRNVLYPGGVENISGNPRAIVQVTVSPTGEILNAKLMKSSGNDSWDDAAVRAVERTERIPADENGRFVPEMQVELRPKRAG</sequence>
<dbReference type="GO" id="GO:0043213">
    <property type="term" value="P:bacteriocin transport"/>
    <property type="evidence" value="ECO:0007669"/>
    <property type="project" value="InterPro"/>
</dbReference>
<protein>
    <recommendedName>
        <fullName evidence="6">TonB C-terminal domain-containing protein</fullName>
    </recommendedName>
</protein>
<keyword evidence="3" id="KW-1133">Transmembrane helix</keyword>
<evidence type="ECO:0000256" key="4">
    <source>
        <dbReference type="ARBA" id="ARBA00023136"/>
    </source>
</evidence>
<feature type="compositionally biased region" description="Basic and acidic residues" evidence="5">
    <location>
        <begin position="87"/>
        <end position="199"/>
    </location>
</feature>
<name>A0A6J4NQA0_9BURK</name>
<feature type="region of interest" description="Disordered" evidence="5">
    <location>
        <begin position="65"/>
        <end position="224"/>
    </location>
</feature>
<comment type="subcellular location">
    <subcellularLocation>
        <location evidence="1">Membrane</location>
        <topology evidence="1">Single-pass membrane protein</topology>
    </subcellularLocation>
</comment>
<dbReference type="Gene3D" id="3.30.1150.10">
    <property type="match status" value="1"/>
</dbReference>
<dbReference type="NCBIfam" id="TIGR02794">
    <property type="entry name" value="tolA_full"/>
    <property type="match status" value="1"/>
</dbReference>
<dbReference type="GO" id="GO:0019534">
    <property type="term" value="F:toxin transmembrane transporter activity"/>
    <property type="evidence" value="ECO:0007669"/>
    <property type="project" value="InterPro"/>
</dbReference>
<feature type="domain" description="TonB C-terminal" evidence="6">
    <location>
        <begin position="226"/>
        <end position="316"/>
    </location>
</feature>
<evidence type="ECO:0000259" key="6">
    <source>
        <dbReference type="PROSITE" id="PS52015"/>
    </source>
</evidence>
<dbReference type="InterPro" id="IPR006260">
    <property type="entry name" value="TonB/TolA_C"/>
</dbReference>
<evidence type="ECO:0000256" key="3">
    <source>
        <dbReference type="ARBA" id="ARBA00022989"/>
    </source>
</evidence>
<dbReference type="GO" id="GO:0016020">
    <property type="term" value="C:membrane"/>
    <property type="evidence" value="ECO:0007669"/>
    <property type="project" value="UniProtKB-SubCell"/>
</dbReference>
<organism evidence="7">
    <name type="scientific">uncultured Ramlibacter sp</name>
    <dbReference type="NCBI Taxonomy" id="260755"/>
    <lineage>
        <taxon>Bacteria</taxon>
        <taxon>Pseudomonadati</taxon>
        <taxon>Pseudomonadota</taxon>
        <taxon>Betaproteobacteria</taxon>
        <taxon>Burkholderiales</taxon>
        <taxon>Comamonadaceae</taxon>
        <taxon>Ramlibacter</taxon>
        <taxon>environmental samples</taxon>
    </lineage>
</organism>
<dbReference type="PROSITE" id="PS52015">
    <property type="entry name" value="TONB_CTD"/>
    <property type="match status" value="1"/>
</dbReference>
<dbReference type="Pfam" id="PF13103">
    <property type="entry name" value="TonB_2"/>
    <property type="match status" value="1"/>
</dbReference>
<gene>
    <name evidence="7" type="ORF">AVDCRST_MAG51-503</name>
</gene>
<keyword evidence="2" id="KW-0812">Transmembrane</keyword>
<feature type="compositionally biased region" description="Polar residues" evidence="5">
    <location>
        <begin position="204"/>
        <end position="224"/>
    </location>
</feature>
<dbReference type="InterPro" id="IPR014161">
    <property type="entry name" value="Tol-Pal_TolA"/>
</dbReference>
<accession>A0A6J4NQA0</accession>
<evidence type="ECO:0000313" key="7">
    <source>
        <dbReference type="EMBL" id="CAA9394409.1"/>
    </source>
</evidence>
<reference evidence="7" key="1">
    <citation type="submission" date="2020-02" db="EMBL/GenBank/DDBJ databases">
        <authorList>
            <person name="Meier V. D."/>
        </authorList>
    </citation>
    <scope>NUCLEOTIDE SEQUENCE</scope>
    <source>
        <strain evidence="7">AVDCRST_MAG51</strain>
    </source>
</reference>
<dbReference type="SUPFAM" id="SSF74653">
    <property type="entry name" value="TolA/TonB C-terminal domain"/>
    <property type="match status" value="1"/>
</dbReference>
<evidence type="ECO:0000256" key="5">
    <source>
        <dbReference type="SAM" id="MobiDB-lite"/>
    </source>
</evidence>
<dbReference type="AlphaFoldDB" id="A0A6J4NQA0"/>